<dbReference type="RefSeq" id="WP_146380082.1">
    <property type="nucleotide sequence ID" value="NZ_VOEJ01000001.1"/>
</dbReference>
<feature type="transmembrane region" description="Helical" evidence="7">
    <location>
        <begin position="269"/>
        <end position="289"/>
    </location>
</feature>
<feature type="domain" description="Bacterial sugar transferase" evidence="8">
    <location>
        <begin position="264"/>
        <end position="446"/>
    </location>
</feature>
<evidence type="ECO:0000256" key="6">
    <source>
        <dbReference type="ARBA" id="ARBA00023136"/>
    </source>
</evidence>
<dbReference type="InterPro" id="IPR017475">
    <property type="entry name" value="EPS_sugar_tfrase"/>
</dbReference>
<evidence type="ECO:0000256" key="4">
    <source>
        <dbReference type="ARBA" id="ARBA00022692"/>
    </source>
</evidence>
<accession>A0A563UIG7</accession>
<feature type="transmembrane region" description="Helical" evidence="7">
    <location>
        <begin position="108"/>
        <end position="131"/>
    </location>
</feature>
<dbReference type="AlphaFoldDB" id="A0A563UIG7"/>
<dbReference type="Proteomes" id="UP000320042">
    <property type="component" value="Unassembled WGS sequence"/>
</dbReference>
<keyword evidence="3 9" id="KW-0808">Transferase</keyword>
<dbReference type="Pfam" id="PF02397">
    <property type="entry name" value="Bac_transf"/>
    <property type="match status" value="1"/>
</dbReference>
<dbReference type="InterPro" id="IPR003362">
    <property type="entry name" value="Bact_transf"/>
</dbReference>
<proteinExistence type="inferred from homology"/>
<dbReference type="PANTHER" id="PTHR30576">
    <property type="entry name" value="COLANIC BIOSYNTHESIS UDP-GLUCOSE LIPID CARRIER TRANSFERASE"/>
    <property type="match status" value="1"/>
</dbReference>
<evidence type="ECO:0000256" key="1">
    <source>
        <dbReference type="ARBA" id="ARBA00004141"/>
    </source>
</evidence>
<feature type="transmembrane region" description="Helical" evidence="7">
    <location>
        <begin position="43"/>
        <end position="66"/>
    </location>
</feature>
<keyword evidence="4 7" id="KW-0812">Transmembrane</keyword>
<comment type="subcellular location">
    <subcellularLocation>
        <location evidence="1">Membrane</location>
        <topology evidence="1">Multi-pass membrane protein</topology>
    </subcellularLocation>
</comment>
<comment type="caution">
    <text evidence="9">The sequence shown here is derived from an EMBL/GenBank/DDBJ whole genome shotgun (WGS) entry which is preliminary data.</text>
</comment>
<name>A0A563UIG7_9SPHI</name>
<dbReference type="GO" id="GO:0016020">
    <property type="term" value="C:membrane"/>
    <property type="evidence" value="ECO:0007669"/>
    <property type="project" value="UniProtKB-SubCell"/>
</dbReference>
<evidence type="ECO:0000259" key="8">
    <source>
        <dbReference type="Pfam" id="PF02397"/>
    </source>
</evidence>
<comment type="similarity">
    <text evidence="2">Belongs to the bacterial sugar transferase family.</text>
</comment>
<evidence type="ECO:0000256" key="3">
    <source>
        <dbReference type="ARBA" id="ARBA00022679"/>
    </source>
</evidence>
<keyword evidence="6 7" id="KW-0472">Membrane</keyword>
<reference evidence="9 10" key="1">
    <citation type="submission" date="2019-07" db="EMBL/GenBank/DDBJ databases">
        <authorList>
            <person name="Kim J."/>
        </authorList>
    </citation>
    <scope>NUCLEOTIDE SEQUENCE [LARGE SCALE GENOMIC DNA]</scope>
    <source>
        <strain evidence="10">dk17</strain>
    </source>
</reference>
<feature type="transmembrane region" description="Helical" evidence="7">
    <location>
        <begin position="78"/>
        <end position="96"/>
    </location>
</feature>
<dbReference type="NCBIfam" id="TIGR03025">
    <property type="entry name" value="EPS_sugtrans"/>
    <property type="match status" value="1"/>
</dbReference>
<dbReference type="EMBL" id="VOEJ01000001">
    <property type="protein sequence ID" value="TWR31184.1"/>
    <property type="molecule type" value="Genomic_DNA"/>
</dbReference>
<evidence type="ECO:0000256" key="2">
    <source>
        <dbReference type="ARBA" id="ARBA00006464"/>
    </source>
</evidence>
<evidence type="ECO:0000256" key="5">
    <source>
        <dbReference type="ARBA" id="ARBA00022989"/>
    </source>
</evidence>
<keyword evidence="10" id="KW-1185">Reference proteome</keyword>
<dbReference type="OrthoDB" id="9808602at2"/>
<gene>
    <name evidence="9" type="ORF">FPZ43_01525</name>
</gene>
<evidence type="ECO:0000313" key="10">
    <source>
        <dbReference type="Proteomes" id="UP000320042"/>
    </source>
</evidence>
<sequence length="451" mass="52334">MNTRYSKLLPGIVFLSDLVLLNVALYNSHFLKFNTFLTSDQSTVFMLLVNLAWVIVSAVSKSFNIVRPLMLRDNINRFLLTLIYHLLIVFSCIYFLKIENISRTEVMLSYTLFFFLVVLHRSLLFFFLDFIRKKGFNHRQIIVIGDRSIAQRLVQSFAQHPEYGYDFNDFISDEDIANMTADELIASLLEKKPNEVFLCYKQIDNELLARLVSFGNASMIKIKVVSDLVIDKDVNSVNLVNYHNVPVLHVNAQPEISLKIRVLKRSFDILFSSVVMFLGSPVFVLLFLITKFSSKGPVFFRQERIGKEGKPFYIYKFRSMRVDAEKAGPQLSKDNDPRITKWGMIMRKTRLDELPQFFNVLKGDMSVVGPRPERQYFIEQILEKTPSYRKLLQVKPGLTSIGQVHYGYAENVDQMRDRSRYDLLYLQNISFNSDINIILKTVKVMVQGKGK</sequence>
<organism evidence="9 10">
    <name type="scientific">Mucilaginibacter pallidiroseus</name>
    <dbReference type="NCBI Taxonomy" id="2599295"/>
    <lineage>
        <taxon>Bacteria</taxon>
        <taxon>Pseudomonadati</taxon>
        <taxon>Bacteroidota</taxon>
        <taxon>Sphingobacteriia</taxon>
        <taxon>Sphingobacteriales</taxon>
        <taxon>Sphingobacteriaceae</taxon>
        <taxon>Mucilaginibacter</taxon>
    </lineage>
</organism>
<evidence type="ECO:0000313" key="9">
    <source>
        <dbReference type="EMBL" id="TWR31184.1"/>
    </source>
</evidence>
<protein>
    <submittedName>
        <fullName evidence="9">Sugar transferase</fullName>
    </submittedName>
</protein>
<dbReference type="GO" id="GO:0016780">
    <property type="term" value="F:phosphotransferase activity, for other substituted phosphate groups"/>
    <property type="evidence" value="ECO:0007669"/>
    <property type="project" value="TreeGrafter"/>
</dbReference>
<evidence type="ECO:0000256" key="7">
    <source>
        <dbReference type="SAM" id="Phobius"/>
    </source>
</evidence>
<feature type="transmembrane region" description="Helical" evidence="7">
    <location>
        <begin position="12"/>
        <end position="31"/>
    </location>
</feature>
<dbReference type="PANTHER" id="PTHR30576:SF0">
    <property type="entry name" value="UNDECAPRENYL-PHOSPHATE N-ACETYLGALACTOSAMINYL 1-PHOSPHATE TRANSFERASE-RELATED"/>
    <property type="match status" value="1"/>
</dbReference>
<keyword evidence="5 7" id="KW-1133">Transmembrane helix</keyword>